<feature type="transmembrane region" description="Helical" evidence="2">
    <location>
        <begin position="446"/>
        <end position="469"/>
    </location>
</feature>
<gene>
    <name evidence="3" type="ORF">QBC37DRAFT_486131</name>
</gene>
<keyword evidence="2" id="KW-0472">Membrane</keyword>
<feature type="region of interest" description="Disordered" evidence="1">
    <location>
        <begin position="625"/>
        <end position="652"/>
    </location>
</feature>
<feature type="transmembrane region" description="Helical" evidence="2">
    <location>
        <begin position="588"/>
        <end position="614"/>
    </location>
</feature>
<comment type="caution">
    <text evidence="3">The sequence shown here is derived from an EMBL/GenBank/DDBJ whole genome shotgun (WGS) entry which is preliminary data.</text>
</comment>
<feature type="transmembrane region" description="Helical" evidence="2">
    <location>
        <begin position="521"/>
        <end position="548"/>
    </location>
</feature>
<proteinExistence type="predicted"/>
<reference evidence="3" key="2">
    <citation type="submission" date="2023-05" db="EMBL/GenBank/DDBJ databases">
        <authorList>
            <consortium name="Lawrence Berkeley National Laboratory"/>
            <person name="Steindorff A."/>
            <person name="Hensen N."/>
            <person name="Bonometti L."/>
            <person name="Westerberg I."/>
            <person name="Brannstrom I.O."/>
            <person name="Guillou S."/>
            <person name="Cros-Aarteil S."/>
            <person name="Calhoun S."/>
            <person name="Haridas S."/>
            <person name="Kuo A."/>
            <person name="Mondo S."/>
            <person name="Pangilinan J."/>
            <person name="Riley R."/>
            <person name="Labutti K."/>
            <person name="Andreopoulos B."/>
            <person name="Lipzen A."/>
            <person name="Chen C."/>
            <person name="Yanf M."/>
            <person name="Daum C."/>
            <person name="Ng V."/>
            <person name="Clum A."/>
            <person name="Ohm R."/>
            <person name="Martin F."/>
            <person name="Silar P."/>
            <person name="Natvig D."/>
            <person name="Lalanne C."/>
            <person name="Gautier V."/>
            <person name="Ament-Velasquez S.L."/>
            <person name="Kruys A."/>
            <person name="Hutchinson M.I."/>
            <person name="Powell A.J."/>
            <person name="Barry K."/>
            <person name="Miller A.N."/>
            <person name="Grigoriev I.V."/>
            <person name="Debuchy R."/>
            <person name="Gladieux P."/>
            <person name="Thoren M.H."/>
            <person name="Johannesson H."/>
        </authorList>
    </citation>
    <scope>NUCLEOTIDE SEQUENCE</scope>
    <source>
        <strain evidence="3">PSN293</strain>
    </source>
</reference>
<keyword evidence="4" id="KW-1185">Reference proteome</keyword>
<feature type="transmembrane region" description="Helical" evidence="2">
    <location>
        <begin position="481"/>
        <end position="500"/>
    </location>
</feature>
<organism evidence="3 4">
    <name type="scientific">Rhypophila decipiens</name>
    <dbReference type="NCBI Taxonomy" id="261697"/>
    <lineage>
        <taxon>Eukaryota</taxon>
        <taxon>Fungi</taxon>
        <taxon>Dikarya</taxon>
        <taxon>Ascomycota</taxon>
        <taxon>Pezizomycotina</taxon>
        <taxon>Sordariomycetes</taxon>
        <taxon>Sordariomycetidae</taxon>
        <taxon>Sordariales</taxon>
        <taxon>Naviculisporaceae</taxon>
        <taxon>Rhypophila</taxon>
    </lineage>
</organism>
<evidence type="ECO:0000256" key="2">
    <source>
        <dbReference type="SAM" id="Phobius"/>
    </source>
</evidence>
<reference evidence="3" key="1">
    <citation type="journal article" date="2023" name="Mol. Phylogenet. Evol.">
        <title>Genome-scale phylogeny and comparative genomics of the fungal order Sordariales.</title>
        <authorList>
            <person name="Hensen N."/>
            <person name="Bonometti L."/>
            <person name="Westerberg I."/>
            <person name="Brannstrom I.O."/>
            <person name="Guillou S."/>
            <person name="Cros-Aarteil S."/>
            <person name="Calhoun S."/>
            <person name="Haridas S."/>
            <person name="Kuo A."/>
            <person name="Mondo S."/>
            <person name="Pangilinan J."/>
            <person name="Riley R."/>
            <person name="LaButti K."/>
            <person name="Andreopoulos B."/>
            <person name="Lipzen A."/>
            <person name="Chen C."/>
            <person name="Yan M."/>
            <person name="Daum C."/>
            <person name="Ng V."/>
            <person name="Clum A."/>
            <person name="Steindorff A."/>
            <person name="Ohm R.A."/>
            <person name="Martin F."/>
            <person name="Silar P."/>
            <person name="Natvig D.O."/>
            <person name="Lalanne C."/>
            <person name="Gautier V."/>
            <person name="Ament-Velasquez S.L."/>
            <person name="Kruys A."/>
            <person name="Hutchinson M.I."/>
            <person name="Powell A.J."/>
            <person name="Barry K."/>
            <person name="Miller A.N."/>
            <person name="Grigoriev I.V."/>
            <person name="Debuchy R."/>
            <person name="Gladieux P."/>
            <person name="Hiltunen Thoren M."/>
            <person name="Johannesson H."/>
        </authorList>
    </citation>
    <scope>NUCLEOTIDE SEQUENCE</scope>
    <source>
        <strain evidence="3">PSN293</strain>
    </source>
</reference>
<keyword evidence="2" id="KW-1133">Transmembrane helix</keyword>
<dbReference type="EMBL" id="MU858206">
    <property type="protein sequence ID" value="KAK4209398.1"/>
    <property type="molecule type" value="Genomic_DNA"/>
</dbReference>
<accession>A0AAN6XZD5</accession>
<feature type="transmembrane region" description="Helical" evidence="2">
    <location>
        <begin position="82"/>
        <end position="103"/>
    </location>
</feature>
<keyword evidence="2" id="KW-0812">Transmembrane</keyword>
<feature type="transmembrane region" description="Helical" evidence="2">
    <location>
        <begin position="234"/>
        <end position="259"/>
    </location>
</feature>
<feature type="compositionally biased region" description="Acidic residues" evidence="1">
    <location>
        <begin position="625"/>
        <end position="634"/>
    </location>
</feature>
<name>A0AAN6XZD5_9PEZI</name>
<dbReference type="Proteomes" id="UP001301769">
    <property type="component" value="Unassembled WGS sequence"/>
</dbReference>
<feature type="transmembrane region" description="Helical" evidence="2">
    <location>
        <begin position="271"/>
        <end position="289"/>
    </location>
</feature>
<evidence type="ECO:0000313" key="4">
    <source>
        <dbReference type="Proteomes" id="UP001301769"/>
    </source>
</evidence>
<evidence type="ECO:0000313" key="3">
    <source>
        <dbReference type="EMBL" id="KAK4209398.1"/>
    </source>
</evidence>
<sequence length="652" mass="73798">MADHFDMCKDRVTSILNGTLVFNGISNTTIHSLGYLYNGPIGGLRPEYLTYWHENFVTITTAGCKAICQDPIDWYWTSDPSLTLGIVSNWILPIIALLAALPFDGGAKKARARDSARAVWNWLGSPQTALTATFFNIHQMRICLGAANAEKQENKKEVARDAYYVLSCIGQFELPTTDLGMDCFLQGVVYGLFRPLAERSGTDQDMPYHTRQSERWTQDLLRAMARQMRRSRRLGIYSTLASIFLFFVAYAASVVLAFAEGLGERTTTHSLAFGILITWLPLLLLFSILDRNPNSADRTRDFCHRWLWNVRAVREWEREMDKDPRREDLAEPYWWTKGREKEWYAMRRTEVETRVTTQQEQLGCGPRRQCHHELGTFVGQGRKMGYYNLALSVVDAVRKSKGKDSESELASWASDQEADAAAGYYSTLVDKTRDNLNTRPPLAWRLLALAALAMVWWELGMALMISYNIPTVGIGCRSGSYLVYGGLSTVPWLAYVYRHLVLGRSWDMSQAKRGWLSTVRLVGEWVGMVLDGLSAFCMLTSLPCLSFITFAAFSGILKNCTCRGGVNQYIDFESASIYSNSEIFNVRVWWIVAAVTAGIPVVMSFVAGVPMLIFKLQALWQEEQEQEQEEEQEHADEQGTPLLGADMEWVAR</sequence>
<protein>
    <submittedName>
        <fullName evidence="3">Uncharacterized protein</fullName>
    </submittedName>
</protein>
<evidence type="ECO:0000256" key="1">
    <source>
        <dbReference type="SAM" id="MobiDB-lite"/>
    </source>
</evidence>
<dbReference type="AlphaFoldDB" id="A0AAN6XZD5"/>